<dbReference type="Proteomes" id="UP000324222">
    <property type="component" value="Unassembled WGS sequence"/>
</dbReference>
<protein>
    <recommendedName>
        <fullName evidence="4">Transmembrane protein</fullName>
    </recommendedName>
</protein>
<evidence type="ECO:0008006" key="4">
    <source>
        <dbReference type="Google" id="ProtNLM"/>
    </source>
</evidence>
<sequence length="297" mass="32407">MLRWESVKQCMCVLTLACWGVSLLRHAASRLMAAAEARLETTVALLHETQLLTHEAAQLTQGPLAWAQKFTSYLPFPLSLGVPALVHHSRACPNPQELLCASFTLLLARIEVLKEYKACLLGYVSEGRVKRSLLISRLVIVSVVGVLVAVVVREFLEVLQATSSFRVESAASQGESRDLLSAQTQKRKPALTPCNKKRCSFLPKPSLSVLPLRPSPFLHSYPASFSSLTSFLSSKSSTSKASSIAPLSSSSAASHSQAPHSAKCSTLSLLVAGIRRARMQLLDVTLRAAWELFVRER</sequence>
<evidence type="ECO:0000313" key="2">
    <source>
        <dbReference type="EMBL" id="MPC23236.1"/>
    </source>
</evidence>
<feature type="transmembrane region" description="Helical" evidence="1">
    <location>
        <begin position="134"/>
        <end position="156"/>
    </location>
</feature>
<comment type="caution">
    <text evidence="2">The sequence shown here is derived from an EMBL/GenBank/DDBJ whole genome shotgun (WGS) entry which is preliminary data.</text>
</comment>
<evidence type="ECO:0000313" key="3">
    <source>
        <dbReference type="Proteomes" id="UP000324222"/>
    </source>
</evidence>
<accession>A0A5B7DQM5</accession>
<organism evidence="2 3">
    <name type="scientific">Portunus trituberculatus</name>
    <name type="common">Swimming crab</name>
    <name type="synonym">Neptunus trituberculatus</name>
    <dbReference type="NCBI Taxonomy" id="210409"/>
    <lineage>
        <taxon>Eukaryota</taxon>
        <taxon>Metazoa</taxon>
        <taxon>Ecdysozoa</taxon>
        <taxon>Arthropoda</taxon>
        <taxon>Crustacea</taxon>
        <taxon>Multicrustacea</taxon>
        <taxon>Malacostraca</taxon>
        <taxon>Eumalacostraca</taxon>
        <taxon>Eucarida</taxon>
        <taxon>Decapoda</taxon>
        <taxon>Pleocyemata</taxon>
        <taxon>Brachyura</taxon>
        <taxon>Eubrachyura</taxon>
        <taxon>Portunoidea</taxon>
        <taxon>Portunidae</taxon>
        <taxon>Portuninae</taxon>
        <taxon>Portunus</taxon>
    </lineage>
</organism>
<evidence type="ECO:0000256" key="1">
    <source>
        <dbReference type="SAM" id="Phobius"/>
    </source>
</evidence>
<proteinExistence type="predicted"/>
<keyword evidence="3" id="KW-1185">Reference proteome</keyword>
<dbReference type="EMBL" id="VSRR010001181">
    <property type="protein sequence ID" value="MPC23236.1"/>
    <property type="molecule type" value="Genomic_DNA"/>
</dbReference>
<name>A0A5B7DQM5_PORTR</name>
<gene>
    <name evidence="2" type="ORF">E2C01_016277</name>
</gene>
<reference evidence="2 3" key="1">
    <citation type="submission" date="2019-05" db="EMBL/GenBank/DDBJ databases">
        <title>Another draft genome of Portunus trituberculatus and its Hox gene families provides insights of decapod evolution.</title>
        <authorList>
            <person name="Jeong J.-H."/>
            <person name="Song I."/>
            <person name="Kim S."/>
            <person name="Choi T."/>
            <person name="Kim D."/>
            <person name="Ryu S."/>
            <person name="Kim W."/>
        </authorList>
    </citation>
    <scope>NUCLEOTIDE SEQUENCE [LARGE SCALE GENOMIC DNA]</scope>
    <source>
        <tissue evidence="2">Muscle</tissue>
    </source>
</reference>
<dbReference type="AlphaFoldDB" id="A0A5B7DQM5"/>
<keyword evidence="1" id="KW-0812">Transmembrane</keyword>
<keyword evidence="1" id="KW-1133">Transmembrane helix</keyword>
<keyword evidence="1" id="KW-0472">Membrane</keyword>